<reference evidence="4 5" key="1">
    <citation type="journal article" date="2018" name="Sci. Rep.">
        <title>Comparative genomics provides insights into the lifestyle and reveals functional heterogeneity of dark septate endophytic fungi.</title>
        <authorList>
            <person name="Knapp D.G."/>
            <person name="Nemeth J.B."/>
            <person name="Barry K."/>
            <person name="Hainaut M."/>
            <person name="Henrissat B."/>
            <person name="Johnson J."/>
            <person name="Kuo A."/>
            <person name="Lim J.H.P."/>
            <person name="Lipzen A."/>
            <person name="Nolan M."/>
            <person name="Ohm R.A."/>
            <person name="Tamas L."/>
            <person name="Grigoriev I.V."/>
            <person name="Spatafora J.W."/>
            <person name="Nagy L.G."/>
            <person name="Kovacs G.M."/>
        </authorList>
    </citation>
    <scope>NUCLEOTIDE SEQUENCE [LARGE SCALE GENOMIC DNA]</scope>
    <source>
        <strain evidence="4 5">DSE2036</strain>
    </source>
</reference>
<evidence type="ECO:0000313" key="5">
    <source>
        <dbReference type="Proteomes" id="UP000244855"/>
    </source>
</evidence>
<evidence type="ECO:0000259" key="3">
    <source>
        <dbReference type="SMART" id="SM00906"/>
    </source>
</evidence>
<keyword evidence="1" id="KW-0539">Nucleus</keyword>
<sequence length="682" mass="77396">MSAEVGSNEDLDMNNEDILRSEQSRATGFIGKNSEIQWLRQMDHDTKAARQGGTINKPYGPPGDSVEASNQRTDALKERQNEDQLDSLQTSNFSFYLDDENVDMDFVVNPYELPPLGTADRLIRCYMETIQPSFPILAKKTFVNQFYHYYAALARGALYKLPQKWQAMLNLVFAIGAVFSHLVEADWQADERDHFLYHSRAWELSIKDPWWFSHPDLPQTQIAGLLAIYYLAIGHTNRAWVLIGMGVRFGFGLGLHIRNEDHTATVVKKELLSRIWWGLYTLERLLSVMTGRPSVGIESHCSVALPLPIPCDEVEEDRIKALFGDSPRPAHTKHYLMTKATTTPLSRIPDIDKTRHDPANAGTYLKCTVRLGQIQQRILSQLYSPSIVSESWKDVQDTILRINGELEIWAASIPSGLNFLSGSKEKEMAYEQNILLLHYRTTTILVNRPCLCRLDRRIPNQTKSSSDFNHRMALSCVNSAKDVTASLPDDMENESKRIYEIFPWWNAVHYIMQSLAILMLETSFDAGLGSERAETINSMKKLVRWLRALRENNGMARRAYTIVLDLLKKMVVETHVDISDLLDEEEISKNPTPAYHASPFSGLYSQPFFSEENLEHYSFQNTYADYPVASGCQTNLFFTGFDQQNPFPFPGNVAMGSTPDIYAASGQPDGRGSSTGGPRYQW</sequence>
<dbReference type="GO" id="GO:0008270">
    <property type="term" value="F:zinc ion binding"/>
    <property type="evidence" value="ECO:0007669"/>
    <property type="project" value="InterPro"/>
</dbReference>
<feature type="region of interest" description="Disordered" evidence="2">
    <location>
        <begin position="658"/>
        <end position="682"/>
    </location>
</feature>
<protein>
    <recommendedName>
        <fullName evidence="3">Xylanolytic transcriptional activator regulatory domain-containing protein</fullName>
    </recommendedName>
</protein>
<evidence type="ECO:0000256" key="1">
    <source>
        <dbReference type="ARBA" id="ARBA00023242"/>
    </source>
</evidence>
<dbReference type="InterPro" id="IPR007219">
    <property type="entry name" value="XnlR_reg_dom"/>
</dbReference>
<organism evidence="4 5">
    <name type="scientific">Periconia macrospinosa</name>
    <dbReference type="NCBI Taxonomy" id="97972"/>
    <lineage>
        <taxon>Eukaryota</taxon>
        <taxon>Fungi</taxon>
        <taxon>Dikarya</taxon>
        <taxon>Ascomycota</taxon>
        <taxon>Pezizomycotina</taxon>
        <taxon>Dothideomycetes</taxon>
        <taxon>Pleosporomycetidae</taxon>
        <taxon>Pleosporales</taxon>
        <taxon>Massarineae</taxon>
        <taxon>Periconiaceae</taxon>
        <taxon>Periconia</taxon>
    </lineage>
</organism>
<dbReference type="PANTHER" id="PTHR47654:SF5">
    <property type="entry name" value="TRANSCRIPTION FACTOR DOMAIN-CONTAINING PROTEIN"/>
    <property type="match status" value="1"/>
</dbReference>
<evidence type="ECO:0000256" key="2">
    <source>
        <dbReference type="SAM" id="MobiDB-lite"/>
    </source>
</evidence>
<gene>
    <name evidence="4" type="ORF">DM02DRAFT_427190</name>
</gene>
<proteinExistence type="predicted"/>
<feature type="domain" description="Xylanolytic transcriptional activator regulatory" evidence="3">
    <location>
        <begin position="239"/>
        <end position="312"/>
    </location>
</feature>
<dbReference type="CDD" id="cd12148">
    <property type="entry name" value="fungal_TF_MHR"/>
    <property type="match status" value="1"/>
</dbReference>
<dbReference type="OrthoDB" id="424974at2759"/>
<dbReference type="GO" id="GO:0003677">
    <property type="term" value="F:DNA binding"/>
    <property type="evidence" value="ECO:0007669"/>
    <property type="project" value="InterPro"/>
</dbReference>
<accession>A0A2V1E8W0</accession>
<dbReference type="EMBL" id="KZ805308">
    <property type="protein sequence ID" value="PVI06602.1"/>
    <property type="molecule type" value="Genomic_DNA"/>
</dbReference>
<dbReference type="AlphaFoldDB" id="A0A2V1E8W0"/>
<dbReference type="GO" id="GO:0006351">
    <property type="term" value="P:DNA-templated transcription"/>
    <property type="evidence" value="ECO:0007669"/>
    <property type="project" value="InterPro"/>
</dbReference>
<name>A0A2V1E8W0_9PLEO</name>
<evidence type="ECO:0000313" key="4">
    <source>
        <dbReference type="EMBL" id="PVI06602.1"/>
    </source>
</evidence>
<feature type="region of interest" description="Disordered" evidence="2">
    <location>
        <begin position="1"/>
        <end position="26"/>
    </location>
</feature>
<dbReference type="PANTHER" id="PTHR47654">
    <property type="entry name" value="ZN(II)2CYS6 TRANSCRIPTION FACTOR (EUROFUNG)-RELATED"/>
    <property type="match status" value="1"/>
</dbReference>
<feature type="region of interest" description="Disordered" evidence="2">
    <location>
        <begin position="43"/>
        <end position="85"/>
    </location>
</feature>
<keyword evidence="5" id="KW-1185">Reference proteome</keyword>
<dbReference type="SMART" id="SM00906">
    <property type="entry name" value="Fungal_trans"/>
    <property type="match status" value="1"/>
</dbReference>
<dbReference type="InterPro" id="IPR053230">
    <property type="entry name" value="Trans_reg_galc"/>
</dbReference>
<dbReference type="Proteomes" id="UP000244855">
    <property type="component" value="Unassembled WGS sequence"/>
</dbReference>
<dbReference type="Pfam" id="PF04082">
    <property type="entry name" value="Fungal_trans"/>
    <property type="match status" value="1"/>
</dbReference>